<protein>
    <recommendedName>
        <fullName evidence="3">DUF3991 domain-containing protein</fullName>
    </recommendedName>
</protein>
<dbReference type="AlphaFoldDB" id="A0A2A5SP45"/>
<dbReference type="EMBL" id="JXKC01000020">
    <property type="protein sequence ID" value="PCS15654.1"/>
    <property type="molecule type" value="Genomic_DNA"/>
</dbReference>
<gene>
    <name evidence="1" type="ORF">RU92_GL001613</name>
</gene>
<dbReference type="Gene3D" id="3.40.1360.10">
    <property type="match status" value="1"/>
</dbReference>
<reference evidence="1 2" key="1">
    <citation type="submission" date="2014-12" db="EMBL/GenBank/DDBJ databases">
        <title>Draft genome sequences of 10 type strains of Lactococcus.</title>
        <authorList>
            <person name="Sun Z."/>
            <person name="Zhong Z."/>
            <person name="Liu W."/>
            <person name="Zhang W."/>
            <person name="Zhang H."/>
        </authorList>
    </citation>
    <scope>NUCLEOTIDE SEQUENCE [LARGE SCALE GENOMIC DNA]</scope>
    <source>
        <strain evidence="1 2">DSM 21502</strain>
    </source>
</reference>
<proteinExistence type="predicted"/>
<accession>A0A2A5SP45</accession>
<dbReference type="RefSeq" id="WP_179297758.1">
    <property type="nucleotide sequence ID" value="NZ_JXKC01000020.1"/>
</dbReference>
<evidence type="ECO:0000313" key="1">
    <source>
        <dbReference type="EMBL" id="PCS15654.1"/>
    </source>
</evidence>
<evidence type="ECO:0000313" key="2">
    <source>
        <dbReference type="Proteomes" id="UP000218711"/>
    </source>
</evidence>
<evidence type="ECO:0008006" key="3">
    <source>
        <dbReference type="Google" id="ProtNLM"/>
    </source>
</evidence>
<organism evidence="1 2">
    <name type="scientific">Lactococcus cremoris subsp. tructae</name>
    <dbReference type="NCBI Taxonomy" id="542833"/>
    <lineage>
        <taxon>Bacteria</taxon>
        <taxon>Bacillati</taxon>
        <taxon>Bacillota</taxon>
        <taxon>Bacilli</taxon>
        <taxon>Lactobacillales</taxon>
        <taxon>Streptococcaceae</taxon>
        <taxon>Lactococcus</taxon>
    </lineage>
</organism>
<sequence length="371" mass="42463">MPTYQEITEMAHRKNILDVAAELGMKVDEQYRWIIPGEKPKGLTFKPEYNIFSWWSHGIEGKDPIALVMLIKECSRKEAIKFLVKGEAQAFSAPPERKREPFKYYLKESKTFDYAKRFLRDARGLSEETIDIFHSRGLIVQGIYHPRGSEVGTTEPVVGFKNYDLAGNIVGASVKGIWYNIERYPDSNGRAKDILKGSDGYSGFHVLSKPSKEKLPLRVYAFEANIDLMSYFELHREKFQTGNFMLLSMEGRKEKVLSKGLLMAISRTQEIFEKSKKPETFLEFVNRSTNGFPPEELEIHLCVDNDAAGKDFVQSITDKYGAKFSITEELPPLHPGQSKNDWNDELKYSKGMLEITPTQRITPSKSVHMSH</sequence>
<dbReference type="SUPFAM" id="SSF57783">
    <property type="entry name" value="Zinc beta-ribbon"/>
    <property type="match status" value="1"/>
</dbReference>
<dbReference type="Pfam" id="PF13155">
    <property type="entry name" value="Toprim_2"/>
    <property type="match status" value="1"/>
</dbReference>
<dbReference type="Proteomes" id="UP000218711">
    <property type="component" value="Unassembled WGS sequence"/>
</dbReference>
<comment type="caution">
    <text evidence="1">The sequence shown here is derived from an EMBL/GenBank/DDBJ whole genome shotgun (WGS) entry which is preliminary data.</text>
</comment>
<name>A0A2A5SP45_LACLC</name>